<name>M3AI92_PSEFD</name>
<proteinExistence type="predicted"/>
<dbReference type="VEuPathDB" id="FungiDB:MYCFIDRAFT_180074"/>
<reference evidence="1 2" key="1">
    <citation type="journal article" date="2012" name="PLoS Pathog.">
        <title>Diverse lifestyles and strategies of plant pathogenesis encoded in the genomes of eighteen Dothideomycetes fungi.</title>
        <authorList>
            <person name="Ohm R.A."/>
            <person name="Feau N."/>
            <person name="Henrissat B."/>
            <person name="Schoch C.L."/>
            <person name="Horwitz B.A."/>
            <person name="Barry K.W."/>
            <person name="Condon B.J."/>
            <person name="Copeland A.C."/>
            <person name="Dhillon B."/>
            <person name="Glaser F."/>
            <person name="Hesse C.N."/>
            <person name="Kosti I."/>
            <person name="LaButti K."/>
            <person name="Lindquist E.A."/>
            <person name="Lucas S."/>
            <person name="Salamov A.A."/>
            <person name="Bradshaw R.E."/>
            <person name="Ciuffetti L."/>
            <person name="Hamelin R.C."/>
            <person name="Kema G.H.J."/>
            <person name="Lawrence C."/>
            <person name="Scott J.A."/>
            <person name="Spatafora J.W."/>
            <person name="Turgeon B.G."/>
            <person name="de Wit P.J.G.M."/>
            <person name="Zhong S."/>
            <person name="Goodwin S.B."/>
            <person name="Grigoriev I.V."/>
        </authorList>
    </citation>
    <scope>NUCLEOTIDE SEQUENCE [LARGE SCALE GENOMIC DNA]</scope>
    <source>
        <strain evidence="1 2">CIRAD86</strain>
    </source>
</reference>
<accession>M3AI92</accession>
<keyword evidence="2" id="KW-1185">Reference proteome</keyword>
<protein>
    <submittedName>
        <fullName evidence="1">Uncharacterized protein</fullName>
    </submittedName>
</protein>
<evidence type="ECO:0000313" key="2">
    <source>
        <dbReference type="Proteomes" id="UP000016932"/>
    </source>
</evidence>
<dbReference type="RefSeq" id="XP_007932244.1">
    <property type="nucleotide sequence ID" value="XM_007934053.1"/>
</dbReference>
<evidence type="ECO:0000313" key="1">
    <source>
        <dbReference type="EMBL" id="EME77197.1"/>
    </source>
</evidence>
<dbReference type="AlphaFoldDB" id="M3AI92"/>
<organism evidence="1 2">
    <name type="scientific">Pseudocercospora fijiensis (strain CIRAD86)</name>
    <name type="common">Black leaf streak disease fungus</name>
    <name type="synonym">Mycosphaerella fijiensis</name>
    <dbReference type="NCBI Taxonomy" id="383855"/>
    <lineage>
        <taxon>Eukaryota</taxon>
        <taxon>Fungi</taxon>
        <taxon>Dikarya</taxon>
        <taxon>Ascomycota</taxon>
        <taxon>Pezizomycotina</taxon>
        <taxon>Dothideomycetes</taxon>
        <taxon>Dothideomycetidae</taxon>
        <taxon>Mycosphaerellales</taxon>
        <taxon>Mycosphaerellaceae</taxon>
        <taxon>Pseudocercospora</taxon>
    </lineage>
</organism>
<dbReference type="KEGG" id="pfj:MYCFIDRAFT_180074"/>
<dbReference type="Proteomes" id="UP000016932">
    <property type="component" value="Unassembled WGS sequence"/>
</dbReference>
<dbReference type="HOGENOM" id="CLU_381776_0_0_1"/>
<gene>
    <name evidence="1" type="ORF">MYCFIDRAFT_180074</name>
</gene>
<sequence length="725" mass="80662">MHRIKAVLNENSLDEMKHGVSDECYSSAAHCLIFHIAHSYPVAPDPSSAASHPRELPWVGSARRCSRIRFARSQWKERWAGCNQLERKRGTPDCIFTTPREREELQIVSLPPQRKESYFRSCFRDPKHFGSWLRDPKEERVTSERRVTSDPDFAITKAKSMPTAMLPAGNGVTGKGAIAATLRYVNYTNPTWGEQTGIVAAAPEPAGMSKSSKLLGTRTFCRLHPHRSRSLHCHRTPRGTPHKRFSNCDNLSSHSAFSHPIGQALGMLFTNTNLTWVISAHGASLLIFTTSGLDWPETFSFDCDALWHFRGNGGNWFGQGAVYEWPGENGDVALRVQERKFALVRNSIFARTQTAPASMTFRHGSQNILFGSEFNLREGTHCAIVDDIEARVPELEYILSGSEFKFREGTYRTVIDTIEARLPERENVLFGSEFKPWKAWKGIHRTIIDDVKVIVEGPARIAPIESVSLPPPIAVQLTDICQADSDTRDDNIDRGFPADSRLSQVSHPSITKHIGSLLLAVQTKTRKDAGGLTGECFECLCYRTSNSPIMSTPIQACTISALHSGHDVVEIAQTGKVTRAAGSGKTAGYLISIISKLVGKAKKLDPTLRASPFGNARYSNITQNPMSKARSAGTCRPRFQAYVRDASKFSCLQIGEGDECLTLEFHARNRLFWNFPYALSVGIARVRSKGGQTHRNIKQDAAKKHKAQHPQQRIEECIGTVVHLQ</sequence>
<dbReference type="EMBL" id="KB446567">
    <property type="protein sequence ID" value="EME77197.1"/>
    <property type="molecule type" value="Genomic_DNA"/>
</dbReference>
<dbReference type="GeneID" id="19334290"/>
<dbReference type="SUPFAM" id="SSF52540">
    <property type="entry name" value="P-loop containing nucleoside triphosphate hydrolases"/>
    <property type="match status" value="1"/>
</dbReference>
<dbReference type="InterPro" id="IPR027417">
    <property type="entry name" value="P-loop_NTPase"/>
</dbReference>
<dbReference type="Gene3D" id="3.40.50.300">
    <property type="entry name" value="P-loop containing nucleotide triphosphate hydrolases"/>
    <property type="match status" value="1"/>
</dbReference>
<dbReference type="STRING" id="383855.M3AI92"/>